<dbReference type="HOGENOM" id="CLU_804531_0_0_1"/>
<organism evidence="2 3">
    <name type="scientific">Sphaerobolus stellatus (strain SS14)</name>
    <dbReference type="NCBI Taxonomy" id="990650"/>
    <lineage>
        <taxon>Eukaryota</taxon>
        <taxon>Fungi</taxon>
        <taxon>Dikarya</taxon>
        <taxon>Basidiomycota</taxon>
        <taxon>Agaricomycotina</taxon>
        <taxon>Agaricomycetes</taxon>
        <taxon>Phallomycetidae</taxon>
        <taxon>Geastrales</taxon>
        <taxon>Sphaerobolaceae</taxon>
        <taxon>Sphaerobolus</taxon>
    </lineage>
</organism>
<keyword evidence="3" id="KW-1185">Reference proteome</keyword>
<protein>
    <submittedName>
        <fullName evidence="2">Uncharacterized protein</fullName>
    </submittedName>
</protein>
<evidence type="ECO:0000256" key="1">
    <source>
        <dbReference type="SAM" id="MobiDB-lite"/>
    </source>
</evidence>
<feature type="compositionally biased region" description="Polar residues" evidence="1">
    <location>
        <begin position="75"/>
        <end position="85"/>
    </location>
</feature>
<accession>A0A0C9UU40</accession>
<name>A0A0C9UU40_SPHS4</name>
<feature type="region of interest" description="Disordered" evidence="1">
    <location>
        <begin position="219"/>
        <end position="265"/>
    </location>
</feature>
<sequence length="345" mass="37667">MGRSAPAFKLPNYQNVAWSPPWEAQKQGEGCYSLTNHTHRRKGNPYQNVSSKVAKPMAPRRKTKGVSGNGGFASSPPSVRLSSPISDFEQSLSPTLTKSYFPSLGTSDNTSVFLHYPYPEQGTSADTRYNAAVSQTPVSRSESNDHYSGNGYPHIGPASTTITRGHDSHWGLNDRNPLGCFTSPATFGVAGTGTGCLWDNSPNDHIPASLTDLVVYPTPTPSPPILQASKPSKRPAKKSADNRHNPYTIPQAKTRRNPETSQSKRSSYEYLAGMNLQVVKAIDQPALVPTTVHITSQAPIPPTPPDFAQLVHDPAYCKDIANYFESFLQHYPTIAMSMEYLFLNS</sequence>
<reference evidence="2 3" key="1">
    <citation type="submission" date="2014-06" db="EMBL/GenBank/DDBJ databases">
        <title>Evolutionary Origins and Diversification of the Mycorrhizal Mutualists.</title>
        <authorList>
            <consortium name="DOE Joint Genome Institute"/>
            <consortium name="Mycorrhizal Genomics Consortium"/>
            <person name="Kohler A."/>
            <person name="Kuo A."/>
            <person name="Nagy L.G."/>
            <person name="Floudas D."/>
            <person name="Copeland A."/>
            <person name="Barry K.W."/>
            <person name="Cichocki N."/>
            <person name="Veneault-Fourrey C."/>
            <person name="LaButti K."/>
            <person name="Lindquist E.A."/>
            <person name="Lipzen A."/>
            <person name="Lundell T."/>
            <person name="Morin E."/>
            <person name="Murat C."/>
            <person name="Riley R."/>
            <person name="Ohm R."/>
            <person name="Sun H."/>
            <person name="Tunlid A."/>
            <person name="Henrissat B."/>
            <person name="Grigoriev I.V."/>
            <person name="Hibbett D.S."/>
            <person name="Martin F."/>
        </authorList>
    </citation>
    <scope>NUCLEOTIDE SEQUENCE [LARGE SCALE GENOMIC DNA]</scope>
    <source>
        <strain evidence="2 3">SS14</strain>
    </source>
</reference>
<evidence type="ECO:0000313" key="3">
    <source>
        <dbReference type="Proteomes" id="UP000054279"/>
    </source>
</evidence>
<gene>
    <name evidence="2" type="ORF">M422DRAFT_249710</name>
</gene>
<dbReference type="Proteomes" id="UP000054279">
    <property type="component" value="Unassembled WGS sequence"/>
</dbReference>
<evidence type="ECO:0000313" key="2">
    <source>
        <dbReference type="EMBL" id="KIJ46560.1"/>
    </source>
</evidence>
<dbReference type="EMBL" id="KN837106">
    <property type="protein sequence ID" value="KIJ46560.1"/>
    <property type="molecule type" value="Genomic_DNA"/>
</dbReference>
<dbReference type="AlphaFoldDB" id="A0A0C9UU40"/>
<proteinExistence type="predicted"/>
<feature type="region of interest" description="Disordered" evidence="1">
    <location>
        <begin position="34"/>
        <end position="85"/>
    </location>
</feature>